<evidence type="ECO:0000313" key="1">
    <source>
        <dbReference type="EMBL" id="GFR17434.1"/>
    </source>
</evidence>
<dbReference type="AlphaFoldDB" id="A0A8X6I8I4"/>
<sequence>MNLFALEPSFLKSKLEANDLYVFLLERIMAHSSLAWGFLIIMQSAILFESSARHLVMFLYDFRRPKHSFQKGKCFITFLLGMLSLAASRIPLTKSSAELSGLSFIGSSVAYSSESWEYLSPTAFLKFQRVSFRGLGC</sequence>
<reference evidence="1" key="1">
    <citation type="submission" date="2020-07" db="EMBL/GenBank/DDBJ databases">
        <title>Multicomponent nature underlies the extraordinary mechanical properties of spider dragline silk.</title>
        <authorList>
            <person name="Kono N."/>
            <person name="Nakamura H."/>
            <person name="Mori M."/>
            <person name="Yoshida Y."/>
            <person name="Ohtoshi R."/>
            <person name="Malay A.D."/>
            <person name="Moran D.A.P."/>
            <person name="Tomita M."/>
            <person name="Numata K."/>
            <person name="Arakawa K."/>
        </authorList>
    </citation>
    <scope>NUCLEOTIDE SEQUENCE</scope>
</reference>
<keyword evidence="2" id="KW-1185">Reference proteome</keyword>
<proteinExistence type="predicted"/>
<dbReference type="EMBL" id="BMAO01027485">
    <property type="protein sequence ID" value="GFR17434.1"/>
    <property type="molecule type" value="Genomic_DNA"/>
</dbReference>
<dbReference type="Proteomes" id="UP000887116">
    <property type="component" value="Unassembled WGS sequence"/>
</dbReference>
<evidence type="ECO:0000313" key="2">
    <source>
        <dbReference type="Proteomes" id="UP000887116"/>
    </source>
</evidence>
<comment type="caution">
    <text evidence="1">The sequence shown here is derived from an EMBL/GenBank/DDBJ whole genome shotgun (WGS) entry which is preliminary data.</text>
</comment>
<gene>
    <name evidence="1" type="ORF">TNCT_735791</name>
</gene>
<protein>
    <submittedName>
        <fullName evidence="1">Uncharacterized protein</fullName>
    </submittedName>
</protein>
<organism evidence="1 2">
    <name type="scientific">Trichonephila clavata</name>
    <name type="common">Joro spider</name>
    <name type="synonym">Nephila clavata</name>
    <dbReference type="NCBI Taxonomy" id="2740835"/>
    <lineage>
        <taxon>Eukaryota</taxon>
        <taxon>Metazoa</taxon>
        <taxon>Ecdysozoa</taxon>
        <taxon>Arthropoda</taxon>
        <taxon>Chelicerata</taxon>
        <taxon>Arachnida</taxon>
        <taxon>Araneae</taxon>
        <taxon>Araneomorphae</taxon>
        <taxon>Entelegynae</taxon>
        <taxon>Araneoidea</taxon>
        <taxon>Nephilidae</taxon>
        <taxon>Trichonephila</taxon>
    </lineage>
</organism>
<name>A0A8X6I8I4_TRICU</name>
<accession>A0A8X6I8I4</accession>